<dbReference type="AlphaFoldDB" id="A0A1I0JDS6"/>
<sequence length="193" mass="22290">MPPEIPLPIQYNPYKHHFSFLLSEMAEWQKSDWSVTEKTMLLIGNNLFDFYLGELTPEQICKATLTYFETKNITTKTAFNKWMGTAEWKKITLPDESKWLIKKGIQANRFIHIHPAKFSKHTIRVRATTLKTVLTLCVHKIPILDDTELNLMAVNQQRSSYLQLSPIKSLDDENSGILKLWQLFVNAGALAQP</sequence>
<dbReference type="RefSeq" id="WP_074781098.1">
    <property type="nucleotide sequence ID" value="NZ_FOHT01000041.1"/>
</dbReference>
<name>A0A1I0JDS6_9BACT</name>
<gene>
    <name evidence="1" type="ORF">SAMN05444285_14119</name>
</gene>
<organism evidence="1 2">
    <name type="scientific">Draconibacterium orientale</name>
    <dbReference type="NCBI Taxonomy" id="1168034"/>
    <lineage>
        <taxon>Bacteria</taxon>
        <taxon>Pseudomonadati</taxon>
        <taxon>Bacteroidota</taxon>
        <taxon>Bacteroidia</taxon>
        <taxon>Marinilabiliales</taxon>
        <taxon>Prolixibacteraceae</taxon>
        <taxon>Draconibacterium</taxon>
    </lineage>
</organism>
<accession>A0A1I0JDS6</accession>
<dbReference type="OrthoDB" id="1121210at2"/>
<dbReference type="EMBL" id="FOHT01000041">
    <property type="protein sequence ID" value="SEU08249.1"/>
    <property type="molecule type" value="Genomic_DNA"/>
</dbReference>
<protein>
    <submittedName>
        <fullName evidence="1">Uncharacterized protein</fullName>
    </submittedName>
</protein>
<evidence type="ECO:0000313" key="1">
    <source>
        <dbReference type="EMBL" id="SEU08249.1"/>
    </source>
</evidence>
<dbReference type="Proteomes" id="UP000181981">
    <property type="component" value="Unassembled WGS sequence"/>
</dbReference>
<evidence type="ECO:0000313" key="2">
    <source>
        <dbReference type="Proteomes" id="UP000181981"/>
    </source>
</evidence>
<proteinExistence type="predicted"/>
<reference evidence="1 2" key="1">
    <citation type="submission" date="2016-10" db="EMBL/GenBank/DDBJ databases">
        <authorList>
            <person name="de Groot N.N."/>
        </authorList>
    </citation>
    <scope>NUCLEOTIDE SEQUENCE [LARGE SCALE GENOMIC DNA]</scope>
    <source>
        <strain evidence="1 2">DSM 25947</strain>
    </source>
</reference>